<evidence type="ECO:0000313" key="1">
    <source>
        <dbReference type="EMBL" id="PHT53915.1"/>
    </source>
</evidence>
<evidence type="ECO:0000313" key="2">
    <source>
        <dbReference type="Proteomes" id="UP000224567"/>
    </source>
</evidence>
<keyword evidence="2" id="KW-1185">Reference proteome</keyword>
<proteinExistence type="predicted"/>
<dbReference type="Proteomes" id="UP000224567">
    <property type="component" value="Unassembled WGS sequence"/>
</dbReference>
<protein>
    <submittedName>
        <fullName evidence="1">Uncharacterized protein</fullName>
    </submittedName>
</protein>
<comment type="caution">
    <text evidence="1">The sequence shown here is derived from an EMBL/GenBank/DDBJ whole genome shotgun (WGS) entry which is preliminary data.</text>
</comment>
<gene>
    <name evidence="1" type="ORF">CQW23_08377</name>
</gene>
<dbReference type="EMBL" id="MLFT02000003">
    <property type="protein sequence ID" value="PHT53915.1"/>
    <property type="molecule type" value="Genomic_DNA"/>
</dbReference>
<organism evidence="1 2">
    <name type="scientific">Capsicum baccatum</name>
    <name type="common">Peruvian pepper</name>
    <dbReference type="NCBI Taxonomy" id="33114"/>
    <lineage>
        <taxon>Eukaryota</taxon>
        <taxon>Viridiplantae</taxon>
        <taxon>Streptophyta</taxon>
        <taxon>Embryophyta</taxon>
        <taxon>Tracheophyta</taxon>
        <taxon>Spermatophyta</taxon>
        <taxon>Magnoliopsida</taxon>
        <taxon>eudicotyledons</taxon>
        <taxon>Gunneridae</taxon>
        <taxon>Pentapetalae</taxon>
        <taxon>asterids</taxon>
        <taxon>lamiids</taxon>
        <taxon>Solanales</taxon>
        <taxon>Solanaceae</taxon>
        <taxon>Solanoideae</taxon>
        <taxon>Capsiceae</taxon>
        <taxon>Capsicum</taxon>
    </lineage>
</organism>
<accession>A0A2G2X8U2</accession>
<reference evidence="2" key="2">
    <citation type="journal article" date="2017" name="J. Anim. Genet.">
        <title>Multiple reference genome sequences of hot pepper reveal the massive evolution of plant disease resistance genes by retroduplication.</title>
        <authorList>
            <person name="Kim S."/>
            <person name="Park J."/>
            <person name="Yeom S.-I."/>
            <person name="Kim Y.-M."/>
            <person name="Seo E."/>
            <person name="Kim K.-T."/>
            <person name="Kim M.-S."/>
            <person name="Lee J.M."/>
            <person name="Cheong K."/>
            <person name="Shin H.-S."/>
            <person name="Kim S.-B."/>
            <person name="Han K."/>
            <person name="Lee J."/>
            <person name="Park M."/>
            <person name="Lee H.-A."/>
            <person name="Lee H.-Y."/>
            <person name="Lee Y."/>
            <person name="Oh S."/>
            <person name="Lee J.H."/>
            <person name="Choi E."/>
            <person name="Choi E."/>
            <person name="Lee S.E."/>
            <person name="Jeon J."/>
            <person name="Kim H."/>
            <person name="Choi G."/>
            <person name="Song H."/>
            <person name="Lee J."/>
            <person name="Lee S.-C."/>
            <person name="Kwon J.-K."/>
            <person name="Lee H.-Y."/>
            <person name="Koo N."/>
            <person name="Hong Y."/>
            <person name="Kim R.W."/>
            <person name="Kang W.-H."/>
            <person name="Huh J.H."/>
            <person name="Kang B.-C."/>
            <person name="Yang T.-J."/>
            <person name="Lee Y.-H."/>
            <person name="Bennetzen J.L."/>
            <person name="Choi D."/>
        </authorList>
    </citation>
    <scope>NUCLEOTIDE SEQUENCE [LARGE SCALE GENOMIC DNA]</scope>
    <source>
        <strain evidence="2">cv. PBC81</strain>
    </source>
</reference>
<sequence>MLAEGGVDSGKLLRTISMLAVGAVDGGRLLRINSGRWQDAEDNINASGGSSAQHNVDGNNNIPGKAGKGRWPVSDRSSAQMECYLTSNSVQTGYSGLGVRVSIYQDHVFKKIGANSMQPYAITSRQAAHSSETALNILLGQLVSIISCKIQSKKCQLLESIC</sequence>
<dbReference type="AlphaFoldDB" id="A0A2G2X8U2"/>
<reference evidence="1 2" key="1">
    <citation type="journal article" date="2017" name="Genome Biol.">
        <title>New reference genome sequences of hot pepper reveal the massive evolution of plant disease-resistance genes by retroduplication.</title>
        <authorList>
            <person name="Kim S."/>
            <person name="Park J."/>
            <person name="Yeom S.I."/>
            <person name="Kim Y.M."/>
            <person name="Seo E."/>
            <person name="Kim K.T."/>
            <person name="Kim M.S."/>
            <person name="Lee J.M."/>
            <person name="Cheong K."/>
            <person name="Shin H.S."/>
            <person name="Kim S.B."/>
            <person name="Han K."/>
            <person name="Lee J."/>
            <person name="Park M."/>
            <person name="Lee H.A."/>
            <person name="Lee H.Y."/>
            <person name="Lee Y."/>
            <person name="Oh S."/>
            <person name="Lee J.H."/>
            <person name="Choi E."/>
            <person name="Choi E."/>
            <person name="Lee S.E."/>
            <person name="Jeon J."/>
            <person name="Kim H."/>
            <person name="Choi G."/>
            <person name="Song H."/>
            <person name="Lee J."/>
            <person name="Lee S.C."/>
            <person name="Kwon J.K."/>
            <person name="Lee H.Y."/>
            <person name="Koo N."/>
            <person name="Hong Y."/>
            <person name="Kim R.W."/>
            <person name="Kang W.H."/>
            <person name="Huh J.H."/>
            <person name="Kang B.C."/>
            <person name="Yang T.J."/>
            <person name="Lee Y.H."/>
            <person name="Bennetzen J.L."/>
            <person name="Choi D."/>
        </authorList>
    </citation>
    <scope>NUCLEOTIDE SEQUENCE [LARGE SCALE GENOMIC DNA]</scope>
    <source>
        <strain evidence="2">cv. PBC81</strain>
    </source>
</reference>
<name>A0A2G2X8U2_CAPBA</name>